<dbReference type="OrthoDB" id="239014at2157"/>
<reference evidence="1 2" key="1">
    <citation type="submission" date="2020-07" db="EMBL/GenBank/DDBJ databases">
        <title>Halosimplex litoreum sp. nov. and Halosimplex rubrum sp. nov., isolated from different salt environments.</title>
        <authorList>
            <person name="Cui H."/>
        </authorList>
    </citation>
    <scope>NUCLEOTIDE SEQUENCE [LARGE SCALE GENOMIC DNA]</scope>
    <source>
        <strain evidence="1 2">R2</strain>
    </source>
</reference>
<accession>A0A7D5P3V3</accession>
<sequence length="102" mass="11158">MVSFVAVIMFAALASLTLGLVAFVGSVALERAASLSSRKEASMPSHYSSLVHTTPSKFPGYCPECETNNDPDYTVCRNCSAKLPDSRYERSTRNVNTLFDEQ</sequence>
<evidence type="ECO:0000313" key="1">
    <source>
        <dbReference type="EMBL" id="QLH80243.1"/>
    </source>
</evidence>
<organism evidence="1 2">
    <name type="scientific">Halosimplex pelagicum</name>
    <dbReference type="NCBI Taxonomy" id="869886"/>
    <lineage>
        <taxon>Archaea</taxon>
        <taxon>Methanobacteriati</taxon>
        <taxon>Methanobacteriota</taxon>
        <taxon>Stenosarchaea group</taxon>
        <taxon>Halobacteria</taxon>
        <taxon>Halobacteriales</taxon>
        <taxon>Haloarculaceae</taxon>
        <taxon>Halosimplex</taxon>
    </lineage>
</organism>
<dbReference type="KEGG" id="hpel:HZS54_00770"/>
<dbReference type="GeneID" id="56081077"/>
<dbReference type="RefSeq" id="WP_179920075.1">
    <property type="nucleotide sequence ID" value="NZ_CP058909.1"/>
</dbReference>
<proteinExistence type="predicted"/>
<keyword evidence="2" id="KW-1185">Reference proteome</keyword>
<dbReference type="AlphaFoldDB" id="A0A7D5P3V3"/>
<dbReference type="Proteomes" id="UP000509346">
    <property type="component" value="Chromosome"/>
</dbReference>
<gene>
    <name evidence="1" type="ORF">HZS54_00770</name>
</gene>
<protein>
    <submittedName>
        <fullName evidence="1">Uncharacterized protein</fullName>
    </submittedName>
</protein>
<dbReference type="EMBL" id="CP058909">
    <property type="protein sequence ID" value="QLH80243.1"/>
    <property type="molecule type" value="Genomic_DNA"/>
</dbReference>
<name>A0A7D5P3V3_9EURY</name>
<evidence type="ECO:0000313" key="2">
    <source>
        <dbReference type="Proteomes" id="UP000509346"/>
    </source>
</evidence>